<protein>
    <submittedName>
        <fullName evidence="2">Uncharacterized protein</fullName>
    </submittedName>
</protein>
<evidence type="ECO:0000313" key="3">
    <source>
        <dbReference type="Proteomes" id="UP000315303"/>
    </source>
</evidence>
<evidence type="ECO:0000313" key="2">
    <source>
        <dbReference type="EMBL" id="TPH13929.1"/>
    </source>
</evidence>
<name>A0A502KU48_9GAMM</name>
<accession>A0A502KU48</accession>
<dbReference type="AlphaFoldDB" id="A0A502KU48"/>
<gene>
    <name evidence="2" type="ORF">EPA86_12495</name>
</gene>
<dbReference type="EMBL" id="SAWY01000027">
    <property type="protein sequence ID" value="TPH13929.1"/>
    <property type="molecule type" value="Genomic_DNA"/>
</dbReference>
<feature type="region of interest" description="Disordered" evidence="1">
    <location>
        <begin position="1"/>
        <end position="22"/>
    </location>
</feature>
<dbReference type="RefSeq" id="WP_140604086.1">
    <property type="nucleotide sequence ID" value="NZ_SAWY01000027.1"/>
</dbReference>
<dbReference type="Pfam" id="PF20346">
    <property type="entry name" value="DUF6641"/>
    <property type="match status" value="1"/>
</dbReference>
<sequence length="143" mass="16323">MTKSLLSKLNITEAPPKHPTDPLIQRQNKLIARLEVQREMARCLVENEEFKAFKYKYVIDQETGIKNKVRVPKQIKPWFYKIDEQYFTPIKYGSKSLELAKGLYAIAVKDSTALTGVYDVVIEAVKAGEFDSKLMAIKAVGKK</sequence>
<dbReference type="Proteomes" id="UP000315303">
    <property type="component" value="Unassembled WGS sequence"/>
</dbReference>
<feature type="compositionally biased region" description="Polar residues" evidence="1">
    <location>
        <begin position="1"/>
        <end position="10"/>
    </location>
</feature>
<dbReference type="OrthoDB" id="6167888at2"/>
<evidence type="ECO:0000256" key="1">
    <source>
        <dbReference type="SAM" id="MobiDB-lite"/>
    </source>
</evidence>
<proteinExistence type="predicted"/>
<keyword evidence="3" id="KW-1185">Reference proteome</keyword>
<dbReference type="InterPro" id="IPR046581">
    <property type="entry name" value="DUF6641"/>
</dbReference>
<comment type="caution">
    <text evidence="2">The sequence shown here is derived from an EMBL/GenBank/DDBJ whole genome shotgun (WGS) entry which is preliminary data.</text>
</comment>
<organism evidence="2 3">
    <name type="scientific">Litorilituus lipolyticus</name>
    <dbReference type="NCBI Taxonomy" id="2491017"/>
    <lineage>
        <taxon>Bacteria</taxon>
        <taxon>Pseudomonadati</taxon>
        <taxon>Pseudomonadota</taxon>
        <taxon>Gammaproteobacteria</taxon>
        <taxon>Alteromonadales</taxon>
        <taxon>Colwelliaceae</taxon>
        <taxon>Litorilituus</taxon>
    </lineage>
</organism>
<reference evidence="2 3" key="1">
    <citation type="submission" date="2019-01" db="EMBL/GenBank/DDBJ databases">
        <title>Litorilituus lipolytica sp. nov., isolated from intertidal sand of the Yellow Sea in China.</title>
        <authorList>
            <person name="Liu A."/>
        </authorList>
    </citation>
    <scope>NUCLEOTIDE SEQUENCE [LARGE SCALE GENOMIC DNA]</scope>
    <source>
        <strain evidence="2 3">RZ04</strain>
    </source>
</reference>